<dbReference type="EMBL" id="ML978123">
    <property type="protein sequence ID" value="KAF2101776.1"/>
    <property type="molecule type" value="Genomic_DNA"/>
</dbReference>
<evidence type="ECO:0000256" key="3">
    <source>
        <dbReference type="ARBA" id="ARBA00023015"/>
    </source>
</evidence>
<keyword evidence="3" id="KW-0805">Transcription regulation</keyword>
<dbReference type="GO" id="GO:0006351">
    <property type="term" value="P:DNA-templated transcription"/>
    <property type="evidence" value="ECO:0007669"/>
    <property type="project" value="InterPro"/>
</dbReference>
<dbReference type="CDD" id="cd00067">
    <property type="entry name" value="GAL4"/>
    <property type="match status" value="2"/>
</dbReference>
<dbReference type="CDD" id="cd12148">
    <property type="entry name" value="fungal_TF_MHR"/>
    <property type="match status" value="1"/>
</dbReference>
<dbReference type="InterPro" id="IPR036864">
    <property type="entry name" value="Zn2-C6_fun-type_DNA-bd_sf"/>
</dbReference>
<sequence length="721" mass="80091">MPACIQCRQRKVRCRTTSAGCAACTRLGFPCSLSRSAAFGSTTPSPSDWPAVTKIRVGRACIACHAQKARCTGEEPSCRRCRERDIECRYVPSKRQRKQGQSTEDDSRIATNSPAMDISTSAASVERPVSSAGALSPAMQDPSLNGTMSNEPNLARQLIDAFFEYIYPIPVFNFLHRADFLQAWSAGQVPSYLTWAICGASARFLGEEIASDYKSSWTDRAETAVLQNIGHISLSHLQTLMIVLFDRAADQQFGKVFNLLAIAVRAAYAMRLHWENAAASFTAQESRRRLMWSIFAFDKMCAGGMVEYTLCEADTIHVQLPCRERYFEFDTPVQTGSLASPSTSEVSLSAQACILRVIDVRHRILRYTKNIILNGLNPEHSRHEMEKFENDLAEIFDTLPKEFLFSPRAVECHCDLYRILTPGFKEAVKPAVLNAVSSEYSKYCQDKGLDHAIAVGELVLTTYDIVKDVYVSDPSIAQKDIANMIRHLDGTQSDVESPREGQTSPLTSSHATLAAVLDEHDTSDTEDQDVVGGPLQIPSTAAGGAIPTASDFRVSTTPFESQSSAEQPDLGWMNPLMDNTAPIQGPSSATPLHPYYNQQGLLWDWADQMWSSDIQQAQVGKRGATGRLLPQTRCWWMVVSNLGKKLTRRVRQERDDQLVSSKEEQLVVQVDSAARVKDRRFVQSKTTSYSNSVCESGRETSVRKDNTYDDTMVAEQNFSLK</sequence>
<evidence type="ECO:0000313" key="9">
    <source>
        <dbReference type="Proteomes" id="UP000799772"/>
    </source>
</evidence>
<proteinExistence type="predicted"/>
<keyword evidence="2" id="KW-0479">Metal-binding</keyword>
<dbReference type="Pfam" id="PF04082">
    <property type="entry name" value="Fungal_trans"/>
    <property type="match status" value="1"/>
</dbReference>
<dbReference type="PRINTS" id="PR00755">
    <property type="entry name" value="AFLATOXINBRP"/>
</dbReference>
<name>A0A9P4IPA0_9PEZI</name>
<evidence type="ECO:0000256" key="4">
    <source>
        <dbReference type="ARBA" id="ARBA00023163"/>
    </source>
</evidence>
<feature type="domain" description="Zn(2)-C6 fungal-type" evidence="7">
    <location>
        <begin position="60"/>
        <end position="90"/>
    </location>
</feature>
<accession>A0A9P4IPA0</accession>
<keyword evidence="5" id="KW-0539">Nucleus</keyword>
<dbReference type="PANTHER" id="PTHR47338:SF7">
    <property type="entry name" value="ZN(II)2CYS6 TRANSCRIPTION FACTOR (EUROFUNG)"/>
    <property type="match status" value="1"/>
</dbReference>
<reference evidence="8" key="1">
    <citation type="journal article" date="2020" name="Stud. Mycol.">
        <title>101 Dothideomycetes genomes: a test case for predicting lifestyles and emergence of pathogens.</title>
        <authorList>
            <person name="Haridas S."/>
            <person name="Albert R."/>
            <person name="Binder M."/>
            <person name="Bloem J."/>
            <person name="Labutti K."/>
            <person name="Salamov A."/>
            <person name="Andreopoulos B."/>
            <person name="Baker S."/>
            <person name="Barry K."/>
            <person name="Bills G."/>
            <person name="Bluhm B."/>
            <person name="Cannon C."/>
            <person name="Castanera R."/>
            <person name="Culley D."/>
            <person name="Daum C."/>
            <person name="Ezra D."/>
            <person name="Gonzalez J."/>
            <person name="Henrissat B."/>
            <person name="Kuo A."/>
            <person name="Liang C."/>
            <person name="Lipzen A."/>
            <person name="Lutzoni F."/>
            <person name="Magnuson J."/>
            <person name="Mondo S."/>
            <person name="Nolan M."/>
            <person name="Ohm R."/>
            <person name="Pangilinan J."/>
            <person name="Park H.-J."/>
            <person name="Ramirez L."/>
            <person name="Alfaro M."/>
            <person name="Sun H."/>
            <person name="Tritt A."/>
            <person name="Yoshinaga Y."/>
            <person name="Zwiers L.-H."/>
            <person name="Turgeon B."/>
            <person name="Goodwin S."/>
            <person name="Spatafora J."/>
            <person name="Crous P."/>
            <person name="Grigoriev I."/>
        </authorList>
    </citation>
    <scope>NUCLEOTIDE SEQUENCE</scope>
    <source>
        <strain evidence="8">CBS 133067</strain>
    </source>
</reference>
<dbReference type="PROSITE" id="PS00463">
    <property type="entry name" value="ZN2_CY6_FUNGAL_1"/>
    <property type="match status" value="1"/>
</dbReference>
<comment type="caution">
    <text evidence="8">The sequence shown here is derived from an EMBL/GenBank/DDBJ whole genome shotgun (WGS) entry which is preliminary data.</text>
</comment>
<gene>
    <name evidence="8" type="ORF">NA57DRAFT_53724</name>
</gene>
<evidence type="ECO:0000256" key="6">
    <source>
        <dbReference type="SAM" id="MobiDB-lite"/>
    </source>
</evidence>
<dbReference type="SMART" id="SM00066">
    <property type="entry name" value="GAL4"/>
    <property type="match status" value="2"/>
</dbReference>
<dbReference type="GO" id="GO:0005634">
    <property type="term" value="C:nucleus"/>
    <property type="evidence" value="ECO:0007669"/>
    <property type="project" value="UniProtKB-SubCell"/>
</dbReference>
<dbReference type="InterPro" id="IPR007219">
    <property type="entry name" value="XnlR_reg_dom"/>
</dbReference>
<dbReference type="Gene3D" id="4.10.240.10">
    <property type="entry name" value="Zn(2)-C6 fungal-type DNA-binding domain"/>
    <property type="match status" value="2"/>
</dbReference>
<dbReference type="PROSITE" id="PS50048">
    <property type="entry name" value="ZN2_CY6_FUNGAL_2"/>
    <property type="match status" value="2"/>
</dbReference>
<dbReference type="GO" id="GO:0000981">
    <property type="term" value="F:DNA-binding transcription factor activity, RNA polymerase II-specific"/>
    <property type="evidence" value="ECO:0007669"/>
    <property type="project" value="InterPro"/>
</dbReference>
<keyword evidence="4" id="KW-0804">Transcription</keyword>
<feature type="region of interest" description="Disordered" evidence="6">
    <location>
        <begin position="520"/>
        <end position="548"/>
    </location>
</feature>
<organism evidence="8 9">
    <name type="scientific">Rhizodiscina lignyota</name>
    <dbReference type="NCBI Taxonomy" id="1504668"/>
    <lineage>
        <taxon>Eukaryota</taxon>
        <taxon>Fungi</taxon>
        <taxon>Dikarya</taxon>
        <taxon>Ascomycota</taxon>
        <taxon>Pezizomycotina</taxon>
        <taxon>Dothideomycetes</taxon>
        <taxon>Pleosporomycetidae</taxon>
        <taxon>Aulographales</taxon>
        <taxon>Rhizodiscinaceae</taxon>
        <taxon>Rhizodiscina</taxon>
    </lineage>
</organism>
<comment type="subcellular location">
    <subcellularLocation>
        <location evidence="1">Nucleus</location>
    </subcellularLocation>
</comment>
<evidence type="ECO:0000256" key="2">
    <source>
        <dbReference type="ARBA" id="ARBA00022723"/>
    </source>
</evidence>
<evidence type="ECO:0000313" key="8">
    <source>
        <dbReference type="EMBL" id="KAF2101776.1"/>
    </source>
</evidence>
<keyword evidence="9" id="KW-1185">Reference proteome</keyword>
<evidence type="ECO:0000259" key="7">
    <source>
        <dbReference type="PROSITE" id="PS50048"/>
    </source>
</evidence>
<dbReference type="SUPFAM" id="SSF57701">
    <property type="entry name" value="Zn2/Cys6 DNA-binding domain"/>
    <property type="match status" value="2"/>
</dbReference>
<evidence type="ECO:0000256" key="5">
    <source>
        <dbReference type="ARBA" id="ARBA00023242"/>
    </source>
</evidence>
<dbReference type="GO" id="GO:0003677">
    <property type="term" value="F:DNA binding"/>
    <property type="evidence" value="ECO:0007669"/>
    <property type="project" value="InterPro"/>
</dbReference>
<dbReference type="AlphaFoldDB" id="A0A9P4IPA0"/>
<feature type="domain" description="Zn(2)-C6 fungal-type" evidence="7">
    <location>
        <begin position="3"/>
        <end position="33"/>
    </location>
</feature>
<dbReference type="InterPro" id="IPR001138">
    <property type="entry name" value="Zn2Cys6_DnaBD"/>
</dbReference>
<dbReference type="Proteomes" id="UP000799772">
    <property type="component" value="Unassembled WGS sequence"/>
</dbReference>
<feature type="compositionally biased region" description="Polar residues" evidence="6">
    <location>
        <begin position="109"/>
        <end position="123"/>
    </location>
</feature>
<dbReference type="SMART" id="SM00906">
    <property type="entry name" value="Fungal_trans"/>
    <property type="match status" value="1"/>
</dbReference>
<dbReference type="Pfam" id="PF00172">
    <property type="entry name" value="Zn_clus"/>
    <property type="match status" value="2"/>
</dbReference>
<dbReference type="InterPro" id="IPR050815">
    <property type="entry name" value="TF_fung"/>
</dbReference>
<dbReference type="OrthoDB" id="103349at2759"/>
<feature type="region of interest" description="Disordered" evidence="6">
    <location>
        <begin position="93"/>
        <end position="123"/>
    </location>
</feature>
<dbReference type="PANTHER" id="PTHR47338">
    <property type="entry name" value="ZN(II)2CYS6 TRANSCRIPTION FACTOR (EUROFUNG)-RELATED"/>
    <property type="match status" value="1"/>
</dbReference>
<protein>
    <recommendedName>
        <fullName evidence="7">Zn(2)-C6 fungal-type domain-containing protein</fullName>
    </recommendedName>
</protein>
<evidence type="ECO:0000256" key="1">
    <source>
        <dbReference type="ARBA" id="ARBA00004123"/>
    </source>
</evidence>
<dbReference type="GO" id="GO:0008270">
    <property type="term" value="F:zinc ion binding"/>
    <property type="evidence" value="ECO:0007669"/>
    <property type="project" value="InterPro"/>
</dbReference>